<dbReference type="Pfam" id="PF00248">
    <property type="entry name" value="Aldo_ket_red"/>
    <property type="match status" value="1"/>
</dbReference>
<accession>A0A5R8Y0M8</accession>
<evidence type="ECO:0000313" key="2">
    <source>
        <dbReference type="EMBL" id="TLP37572.1"/>
    </source>
</evidence>
<protein>
    <submittedName>
        <fullName evidence="2">Aldo/keto reductase</fullName>
    </submittedName>
</protein>
<gene>
    <name evidence="2" type="ORF">FDK22_09625</name>
</gene>
<dbReference type="PANTHER" id="PTHR43312:SF1">
    <property type="entry name" value="NADP-DEPENDENT OXIDOREDUCTASE DOMAIN-CONTAINING PROTEIN"/>
    <property type="match status" value="1"/>
</dbReference>
<dbReference type="CDD" id="cd19099">
    <property type="entry name" value="AKR_unchar"/>
    <property type="match status" value="1"/>
</dbReference>
<dbReference type="EMBL" id="VANU01000004">
    <property type="protein sequence ID" value="TLP37572.1"/>
    <property type="molecule type" value="Genomic_DNA"/>
</dbReference>
<dbReference type="AlphaFoldDB" id="A0A5R8Y0M8"/>
<name>A0A5R8Y0M8_9BACT</name>
<dbReference type="InterPro" id="IPR023210">
    <property type="entry name" value="NADP_OxRdtase_dom"/>
</dbReference>
<evidence type="ECO:0000313" key="3">
    <source>
        <dbReference type="Proteomes" id="UP000308901"/>
    </source>
</evidence>
<feature type="domain" description="NADP-dependent oxidoreductase" evidence="1">
    <location>
        <begin position="30"/>
        <end position="262"/>
    </location>
</feature>
<organism evidence="2 3">
    <name type="scientific">Arcobacter arenosus</name>
    <dbReference type="NCBI Taxonomy" id="2576037"/>
    <lineage>
        <taxon>Bacteria</taxon>
        <taxon>Pseudomonadati</taxon>
        <taxon>Campylobacterota</taxon>
        <taxon>Epsilonproteobacteria</taxon>
        <taxon>Campylobacterales</taxon>
        <taxon>Arcobacteraceae</taxon>
        <taxon>Arcobacter</taxon>
    </lineage>
</organism>
<evidence type="ECO:0000259" key="1">
    <source>
        <dbReference type="Pfam" id="PF00248"/>
    </source>
</evidence>
<proteinExistence type="predicted"/>
<dbReference type="OrthoDB" id="9804790at2"/>
<dbReference type="SUPFAM" id="SSF51430">
    <property type="entry name" value="NAD(P)-linked oxidoreductase"/>
    <property type="match status" value="1"/>
</dbReference>
<reference evidence="2 3" key="1">
    <citation type="submission" date="2019-05" db="EMBL/GenBank/DDBJ databases">
        <title>Arcobacter sp. nov., isolated from sea sediment.</title>
        <authorList>
            <person name="Kim W."/>
        </authorList>
    </citation>
    <scope>NUCLEOTIDE SEQUENCE [LARGE SCALE GENOMIC DNA]</scope>
    <source>
        <strain evidence="2 3">CAU 1517</strain>
    </source>
</reference>
<keyword evidence="3" id="KW-1185">Reference proteome</keyword>
<dbReference type="PANTHER" id="PTHR43312">
    <property type="entry name" value="D-THREO-ALDOSE 1-DEHYDROGENASE"/>
    <property type="match status" value="1"/>
</dbReference>
<dbReference type="InterPro" id="IPR053135">
    <property type="entry name" value="AKR2_Oxidoreductase"/>
</dbReference>
<dbReference type="InterPro" id="IPR036812">
    <property type="entry name" value="NAD(P)_OxRdtase_dom_sf"/>
</dbReference>
<dbReference type="Gene3D" id="3.20.20.100">
    <property type="entry name" value="NADP-dependent oxidoreductase domain"/>
    <property type="match status" value="1"/>
</dbReference>
<sequence>MPLIVYGIIFAYNTFFQLQRYYMLSKYSFGTYRTTYQNPIHKEALNYALDNGITHIDTSSNYMHGEAEIMIGQVIENRNREDFTIVSKGGYIQGENLKRVMEGFKVEDLVRYDESCFHSIHEEFLEDQINRSLERLKTDYIDVYLLHNPEYYLLKEIKVGMTEQAILKHHEIMQQRIKKAFAFLESKVKEGKIKAYGISSNSFAKKRINYHFLEYRHLINYAKEIAGDNHHFKVIQLPMNMFENEGEECAKWAYENGLEVHINRPLNAMKDDKMIRLASYEECINYDSLLSQIREINNDAFQEVIDQILKIENEYRWAGDVDDIIEYQVIPYIVQNINLDPVYFQLVDNFLNCYKSNIKSRISKEVAKELNINGPIDGVALKYLEQKEYITRILVGMRDKRYVKKILDYSKI</sequence>
<comment type="caution">
    <text evidence="2">The sequence shown here is derived from an EMBL/GenBank/DDBJ whole genome shotgun (WGS) entry which is preliminary data.</text>
</comment>
<dbReference type="Proteomes" id="UP000308901">
    <property type="component" value="Unassembled WGS sequence"/>
</dbReference>